<organism evidence="1 2">
    <name type="scientific">Arcanobacterium phocisimile</name>
    <dbReference type="NCBI Taxonomy" id="1302235"/>
    <lineage>
        <taxon>Bacteria</taxon>
        <taxon>Bacillati</taxon>
        <taxon>Actinomycetota</taxon>
        <taxon>Actinomycetes</taxon>
        <taxon>Actinomycetales</taxon>
        <taxon>Actinomycetaceae</taxon>
        <taxon>Arcanobacterium</taxon>
    </lineage>
</organism>
<evidence type="ECO:0000313" key="1">
    <source>
        <dbReference type="EMBL" id="QRV02475.1"/>
    </source>
</evidence>
<proteinExistence type="predicted"/>
<dbReference type="RefSeq" id="WP_204424941.1">
    <property type="nucleotide sequence ID" value="NZ_CP070228.1"/>
</dbReference>
<accession>A0ABX7IIB1</accession>
<protein>
    <submittedName>
        <fullName evidence="1">SIR2 family protein</fullName>
    </submittedName>
</protein>
<dbReference type="Proteomes" id="UP000602653">
    <property type="component" value="Chromosome"/>
</dbReference>
<dbReference type="EMBL" id="CP070228">
    <property type="protein sequence ID" value="QRV02475.1"/>
    <property type="molecule type" value="Genomic_DNA"/>
</dbReference>
<sequence>MTQRRVMMLSGNGLSIADNADLRLDSLTSALREKFIGLSDDSRKDGESQELSEMNDVLSALAQDVFPGCDLNDFEQIVGAFGVEEGRMELLSAIAQVTDRNTEMGEHIARVQKFLKALQKVATAHILETIDERHRSTNNEVSAFISGVIEEFEQRSFINLNYDNRLMWRLLGLCKSKGIELQDLATQAGNLKARGTFDLCLGLLDKKSKIEKKAIQYFSLVDSSEDDYAVRIKAIREAKTSLVHLHGSLGFFKTEDTDGVTHHIKVTVKDIRDNKLWERMRKRPNDFKLSPLVILSSQNLKRNLISQEPFKSAYLLFEHALADSDHWLIVGYSFRDEEVNKRFKQEILRRKSLSEQDDDSSKHMPTVLIVTYGDELEEEVVRCELGADVNDDLELLFERDGVGKTLKGDAWKSFVQSAG</sequence>
<evidence type="ECO:0000313" key="2">
    <source>
        <dbReference type="Proteomes" id="UP000602653"/>
    </source>
</evidence>
<name>A0ABX7IIB1_9ACTO</name>
<keyword evidence="2" id="KW-1185">Reference proteome</keyword>
<reference evidence="1 2" key="1">
    <citation type="submission" date="2021-02" db="EMBL/GenBank/DDBJ databases">
        <title>Complete Genome Sequence of Arcanobacterium phocisimile strain DSM 26142T from a harbour seal.</title>
        <authorList>
            <person name="Borowiak M."/>
            <person name="Alssahen M."/>
            <person name="Malorny B."/>
            <person name="Laemmler C."/>
            <person name="Siebert U."/>
            <person name="Ploetz M."/>
            <person name="Abdulmawjood A."/>
        </authorList>
    </citation>
    <scope>NUCLEOTIDE SEQUENCE [LARGE SCALE GENOMIC DNA]</scope>
    <source>
        <strain evidence="1 2">DSM 26142</strain>
    </source>
</reference>
<gene>
    <name evidence="1" type="ORF">JTE88_01580</name>
</gene>